<feature type="signal peptide" evidence="14">
    <location>
        <begin position="1"/>
        <end position="18"/>
    </location>
</feature>
<dbReference type="InterPro" id="IPR000531">
    <property type="entry name" value="Beta-barrel_TonB"/>
</dbReference>
<evidence type="ECO:0000256" key="3">
    <source>
        <dbReference type="ARBA" id="ARBA00022452"/>
    </source>
</evidence>
<keyword evidence="5 11" id="KW-0812">Transmembrane</keyword>
<keyword evidence="8 12" id="KW-0798">TonB box</keyword>
<protein>
    <submittedName>
        <fullName evidence="17">TonB-dependent receptor</fullName>
    </submittedName>
</protein>
<organism evidence="17 18">
    <name type="scientific">Roseiterribacter gracilis</name>
    <dbReference type="NCBI Taxonomy" id="2812848"/>
    <lineage>
        <taxon>Bacteria</taxon>
        <taxon>Pseudomonadati</taxon>
        <taxon>Pseudomonadota</taxon>
        <taxon>Alphaproteobacteria</taxon>
        <taxon>Rhodospirillales</taxon>
        <taxon>Roseiterribacteraceae</taxon>
        <taxon>Roseiterribacter</taxon>
    </lineage>
</organism>
<keyword evidence="3 11" id="KW-1134">Transmembrane beta strand</keyword>
<reference evidence="17" key="1">
    <citation type="submission" date="2021-02" db="EMBL/GenBank/DDBJ databases">
        <title>Genome sequence of Rhodospirillales sp. strain TMPK1 isolated from soil.</title>
        <authorList>
            <person name="Nakai R."/>
            <person name="Kusada H."/>
            <person name="Tamaki H."/>
        </authorList>
    </citation>
    <scope>NUCLEOTIDE SEQUENCE</scope>
    <source>
        <strain evidence="17">TMPK1</strain>
    </source>
</reference>
<evidence type="ECO:0000256" key="7">
    <source>
        <dbReference type="ARBA" id="ARBA00023065"/>
    </source>
</evidence>
<evidence type="ECO:0000256" key="1">
    <source>
        <dbReference type="ARBA" id="ARBA00004571"/>
    </source>
</evidence>
<evidence type="ECO:0000259" key="16">
    <source>
        <dbReference type="Pfam" id="PF07715"/>
    </source>
</evidence>
<comment type="subcellular location">
    <subcellularLocation>
        <location evidence="1 11">Cell outer membrane</location>
        <topology evidence="1 11">Multi-pass membrane protein</topology>
    </subcellularLocation>
</comment>
<evidence type="ECO:0000256" key="2">
    <source>
        <dbReference type="ARBA" id="ARBA00022448"/>
    </source>
</evidence>
<feature type="domain" description="TonB-dependent receptor-like beta-barrel" evidence="15">
    <location>
        <begin position="267"/>
        <end position="702"/>
    </location>
</feature>
<evidence type="ECO:0000256" key="4">
    <source>
        <dbReference type="ARBA" id="ARBA00022496"/>
    </source>
</evidence>
<comment type="similarity">
    <text evidence="11 12">Belongs to the TonB-dependent receptor family.</text>
</comment>
<keyword evidence="17" id="KW-0675">Receptor</keyword>
<keyword evidence="10 11" id="KW-0998">Cell outer membrane</keyword>
<evidence type="ECO:0000256" key="9">
    <source>
        <dbReference type="ARBA" id="ARBA00023136"/>
    </source>
</evidence>
<keyword evidence="4" id="KW-0410">Iron transport</keyword>
<evidence type="ECO:0000259" key="15">
    <source>
        <dbReference type="Pfam" id="PF00593"/>
    </source>
</evidence>
<keyword evidence="9 11" id="KW-0472">Membrane</keyword>
<feature type="region of interest" description="Disordered" evidence="13">
    <location>
        <begin position="505"/>
        <end position="524"/>
    </location>
</feature>
<proteinExistence type="inferred from homology"/>
<dbReference type="RefSeq" id="WP_420242034.1">
    <property type="nucleotide sequence ID" value="NZ_BOPV01000001.1"/>
</dbReference>
<gene>
    <name evidence="17" type="primary">fyuA_5</name>
    <name evidence="17" type="ORF">TMPK1_11710</name>
</gene>
<keyword evidence="18" id="KW-1185">Reference proteome</keyword>
<dbReference type="SUPFAM" id="SSF56935">
    <property type="entry name" value="Porins"/>
    <property type="match status" value="1"/>
</dbReference>
<dbReference type="CDD" id="cd01347">
    <property type="entry name" value="ligand_gated_channel"/>
    <property type="match status" value="1"/>
</dbReference>
<dbReference type="EMBL" id="BOPV01000001">
    <property type="protein sequence ID" value="GIL38934.1"/>
    <property type="molecule type" value="Genomic_DNA"/>
</dbReference>
<comment type="caution">
    <text evidence="17">The sequence shown here is derived from an EMBL/GenBank/DDBJ whole genome shotgun (WGS) entry which is preliminary data.</text>
</comment>
<keyword evidence="6" id="KW-0408">Iron</keyword>
<keyword evidence="7" id="KW-0406">Ion transport</keyword>
<dbReference type="PANTHER" id="PTHR32552">
    <property type="entry name" value="FERRICHROME IRON RECEPTOR-RELATED"/>
    <property type="match status" value="1"/>
</dbReference>
<name>A0A8S8X8F1_9PROT</name>
<dbReference type="InterPro" id="IPR036942">
    <property type="entry name" value="Beta-barrel_TonB_sf"/>
</dbReference>
<dbReference type="Pfam" id="PF07715">
    <property type="entry name" value="Plug"/>
    <property type="match status" value="1"/>
</dbReference>
<evidence type="ECO:0000256" key="8">
    <source>
        <dbReference type="ARBA" id="ARBA00023077"/>
    </source>
</evidence>
<evidence type="ECO:0000256" key="14">
    <source>
        <dbReference type="SAM" id="SignalP"/>
    </source>
</evidence>
<sequence>MRHARLCALLLGSTALWALPQAASAQSIEEILVTAQKRTESIREVPQAVSVLTGDQLDRLNVKEIADIAAYVPGLAVRGGTVGNRTIVVRGMATAGTSGGGESRLLGIYVDDVAFGSATIFSGAANFDLDISAFDLERVEVLNGPQGTLYGASSMAGVLKYVTKAPKMNVFEAKTQVSFGAVDGGDTEKGFRAMVNVPIINDKVAARLQVYHQDFAGYVDNIAPGFAKKDVGGTEQYGGRAQLLLTPTDQLSLKFMGMTQDMRRTGGSGVNWNLAANAPLYGDLDHLTQSTPSAEPTTQRFRVYSLTGDYDLGWAKATAVVAQQQSTQQNTPNLYTTLQAIYPQYGITSAPVAYGQKIFKNSGEFRIASPGGTKLEWLAGIYYDNEKIAQTQTISAFAGGAAIPVDFGHVTLIDHYRELAAFANATYHITDAWDVMLGARGARSDQNYTQITTANASPPLVANARLDIGDRSYTSTYAASTKYKFSDLGIVYARFSTGYRPGGPNVQGFDGTTGQPVGSRTLGPDKAKNYEVGAKITPVKWLGIDLAVYHIDWTDIQLNVQYNGISVRANGSKAVSDGSELTVQLQPIAGLRILGTLSYTDAHLEAPVGVGTSTLANSGDPLPGTPKWSGAINADYEFPVWSGWNGTVGGGWNYVGQRNSNFLGFASAQTAPNFILPSYNQINLRAGLSTDRYSVQFFARNVGDERGFASAGNTATRGRITATSVTFIQPRTMGVTFEAQF</sequence>
<dbReference type="PROSITE" id="PS52016">
    <property type="entry name" value="TONB_DEPENDENT_REC_3"/>
    <property type="match status" value="1"/>
</dbReference>
<accession>A0A8S8X8F1</accession>
<evidence type="ECO:0000313" key="18">
    <source>
        <dbReference type="Proteomes" id="UP000681075"/>
    </source>
</evidence>
<dbReference type="PANTHER" id="PTHR32552:SF81">
    <property type="entry name" value="TONB-DEPENDENT OUTER MEMBRANE RECEPTOR"/>
    <property type="match status" value="1"/>
</dbReference>
<evidence type="ECO:0000256" key="13">
    <source>
        <dbReference type="SAM" id="MobiDB-lite"/>
    </source>
</evidence>
<dbReference type="InterPro" id="IPR012910">
    <property type="entry name" value="Plug_dom"/>
</dbReference>
<dbReference type="GO" id="GO:0009279">
    <property type="term" value="C:cell outer membrane"/>
    <property type="evidence" value="ECO:0007669"/>
    <property type="project" value="UniProtKB-SubCell"/>
</dbReference>
<dbReference type="Gene3D" id="2.40.170.20">
    <property type="entry name" value="TonB-dependent receptor, beta-barrel domain"/>
    <property type="match status" value="1"/>
</dbReference>
<feature type="domain" description="TonB-dependent receptor plug" evidence="16">
    <location>
        <begin position="42"/>
        <end position="158"/>
    </location>
</feature>
<keyword evidence="2 11" id="KW-0813">Transport</keyword>
<dbReference type="InterPro" id="IPR039426">
    <property type="entry name" value="TonB-dep_rcpt-like"/>
</dbReference>
<feature type="chain" id="PRO_5035769711" evidence="14">
    <location>
        <begin position="19"/>
        <end position="741"/>
    </location>
</feature>
<dbReference type="Proteomes" id="UP000681075">
    <property type="component" value="Unassembled WGS sequence"/>
</dbReference>
<dbReference type="Pfam" id="PF00593">
    <property type="entry name" value="TonB_dep_Rec_b-barrel"/>
    <property type="match status" value="1"/>
</dbReference>
<evidence type="ECO:0000256" key="5">
    <source>
        <dbReference type="ARBA" id="ARBA00022692"/>
    </source>
</evidence>
<keyword evidence="14" id="KW-0732">Signal</keyword>
<evidence type="ECO:0000313" key="17">
    <source>
        <dbReference type="EMBL" id="GIL38934.1"/>
    </source>
</evidence>
<dbReference type="AlphaFoldDB" id="A0A8S8X8F1"/>
<evidence type="ECO:0000256" key="11">
    <source>
        <dbReference type="PROSITE-ProRule" id="PRU01360"/>
    </source>
</evidence>
<evidence type="ECO:0000256" key="6">
    <source>
        <dbReference type="ARBA" id="ARBA00023004"/>
    </source>
</evidence>
<evidence type="ECO:0000256" key="10">
    <source>
        <dbReference type="ARBA" id="ARBA00023237"/>
    </source>
</evidence>
<dbReference type="GO" id="GO:0006826">
    <property type="term" value="P:iron ion transport"/>
    <property type="evidence" value="ECO:0007669"/>
    <property type="project" value="UniProtKB-KW"/>
</dbReference>
<evidence type="ECO:0000256" key="12">
    <source>
        <dbReference type="RuleBase" id="RU003357"/>
    </source>
</evidence>